<proteinExistence type="predicted"/>
<feature type="region of interest" description="Disordered" evidence="1">
    <location>
        <begin position="44"/>
        <end position="96"/>
    </location>
</feature>
<evidence type="ECO:0000313" key="3">
    <source>
        <dbReference type="Proteomes" id="UP000738349"/>
    </source>
</evidence>
<feature type="compositionally biased region" description="Basic and acidic residues" evidence="1">
    <location>
        <begin position="339"/>
        <end position="350"/>
    </location>
</feature>
<feature type="compositionally biased region" description="Low complexity" evidence="1">
    <location>
        <begin position="47"/>
        <end position="59"/>
    </location>
</feature>
<protein>
    <submittedName>
        <fullName evidence="2">Uncharacterized protein</fullName>
    </submittedName>
</protein>
<name>A0A9P9J3C0_9HYPO</name>
<feature type="compositionally biased region" description="Low complexity" evidence="1">
    <location>
        <begin position="319"/>
        <end position="335"/>
    </location>
</feature>
<reference evidence="2" key="1">
    <citation type="journal article" date="2021" name="Nat. Commun.">
        <title>Genetic determinants of endophytism in the Arabidopsis root mycobiome.</title>
        <authorList>
            <person name="Mesny F."/>
            <person name="Miyauchi S."/>
            <person name="Thiergart T."/>
            <person name="Pickel B."/>
            <person name="Atanasova L."/>
            <person name="Karlsson M."/>
            <person name="Huettel B."/>
            <person name="Barry K.W."/>
            <person name="Haridas S."/>
            <person name="Chen C."/>
            <person name="Bauer D."/>
            <person name="Andreopoulos W."/>
            <person name="Pangilinan J."/>
            <person name="LaButti K."/>
            <person name="Riley R."/>
            <person name="Lipzen A."/>
            <person name="Clum A."/>
            <person name="Drula E."/>
            <person name="Henrissat B."/>
            <person name="Kohler A."/>
            <person name="Grigoriev I.V."/>
            <person name="Martin F.M."/>
            <person name="Hacquard S."/>
        </authorList>
    </citation>
    <scope>NUCLEOTIDE SEQUENCE</scope>
    <source>
        <strain evidence="2">MPI-CAGE-AT-0147</strain>
    </source>
</reference>
<dbReference type="AlphaFoldDB" id="A0A9P9J3C0"/>
<keyword evidence="3" id="KW-1185">Reference proteome</keyword>
<comment type="caution">
    <text evidence="2">The sequence shown here is derived from an EMBL/GenBank/DDBJ whole genome shotgun (WGS) entry which is preliminary data.</text>
</comment>
<feature type="region of interest" description="Disordered" evidence="1">
    <location>
        <begin position="139"/>
        <end position="170"/>
    </location>
</feature>
<organism evidence="2 3">
    <name type="scientific">Dactylonectria macrodidyma</name>
    <dbReference type="NCBI Taxonomy" id="307937"/>
    <lineage>
        <taxon>Eukaryota</taxon>
        <taxon>Fungi</taxon>
        <taxon>Dikarya</taxon>
        <taxon>Ascomycota</taxon>
        <taxon>Pezizomycotina</taxon>
        <taxon>Sordariomycetes</taxon>
        <taxon>Hypocreomycetidae</taxon>
        <taxon>Hypocreales</taxon>
        <taxon>Nectriaceae</taxon>
        <taxon>Dactylonectria</taxon>
    </lineage>
</organism>
<sequence>MAGTKRAFTIFSAQDSLESRPGYESYIPDFPSPLGQVWNVDDEFSETDSLGRSSSATSTDSHKSIGALSSIPDDSDESPVKVIHPPIGTPRGEGQVKIVTKEPEVIPDSEPELPPLQRCSSLALVFQQAAMELIGVRTPSPLFSDGEREQADAYGLPLGTDQADSPQVALHHAEPNTEPQVYEPHPFRPALRQTVPNIELQMYELPSPQPSQASRHEASDTQIQVYKPPLHQHTPFEEQTQVPSIPRPLNPLHVGPLAPLSVVDNGKIAFAPVHHTNTVENVRTPSYVPPARYVTSPTEPYFPQLPFSVSFDPNRGRARLALPPSSSPAEGSSSLTAPPRERSVSPDGKP</sequence>
<evidence type="ECO:0000256" key="1">
    <source>
        <dbReference type="SAM" id="MobiDB-lite"/>
    </source>
</evidence>
<feature type="region of interest" description="Disordered" evidence="1">
    <location>
        <begin position="314"/>
        <end position="350"/>
    </location>
</feature>
<accession>A0A9P9J3C0</accession>
<dbReference type="EMBL" id="JAGMUV010000007">
    <property type="protein sequence ID" value="KAH7148324.1"/>
    <property type="molecule type" value="Genomic_DNA"/>
</dbReference>
<gene>
    <name evidence="2" type="ORF">EDB81DRAFT_932661</name>
</gene>
<dbReference type="Proteomes" id="UP000738349">
    <property type="component" value="Unassembled WGS sequence"/>
</dbReference>
<evidence type="ECO:0000313" key="2">
    <source>
        <dbReference type="EMBL" id="KAH7148324.1"/>
    </source>
</evidence>